<dbReference type="EMBL" id="JBHRYB010000011">
    <property type="protein sequence ID" value="MFC3680636.1"/>
    <property type="molecule type" value="Genomic_DNA"/>
</dbReference>
<name>A0ABV7VSV8_9GAMM</name>
<evidence type="ECO:0000313" key="3">
    <source>
        <dbReference type="Proteomes" id="UP001595722"/>
    </source>
</evidence>
<dbReference type="Pfam" id="PF02627">
    <property type="entry name" value="CMD"/>
    <property type="match status" value="1"/>
</dbReference>
<sequence length="153" mass="17279">MMTTRANYFALGADAMNILMQLENYLRTQFDQPTSLGTPLWELIKIRVSQINQCAFCIDMHTHDALQQGETAERIVALNAWRDMPMYSDSERAALAWAEHQTAGLAVDDECYHSAVTALGEQALVDLTIAINAINSWNRIAKTFKPEVGRFRK</sequence>
<dbReference type="SUPFAM" id="SSF69118">
    <property type="entry name" value="AhpD-like"/>
    <property type="match status" value="1"/>
</dbReference>
<feature type="domain" description="Carboxymuconolactone decarboxylase-like" evidence="1">
    <location>
        <begin position="16"/>
        <end position="99"/>
    </location>
</feature>
<dbReference type="RefSeq" id="WP_376866652.1">
    <property type="nucleotide sequence ID" value="NZ_JBHRYB010000011.1"/>
</dbReference>
<evidence type="ECO:0000313" key="2">
    <source>
        <dbReference type="EMBL" id="MFC3680636.1"/>
    </source>
</evidence>
<dbReference type="InterPro" id="IPR003779">
    <property type="entry name" value="CMD-like"/>
</dbReference>
<organism evidence="2 3">
    <name type="scientific">Bacterioplanoides pacificum</name>
    <dbReference type="NCBI Taxonomy" id="1171596"/>
    <lineage>
        <taxon>Bacteria</taxon>
        <taxon>Pseudomonadati</taxon>
        <taxon>Pseudomonadota</taxon>
        <taxon>Gammaproteobacteria</taxon>
        <taxon>Oceanospirillales</taxon>
        <taxon>Oceanospirillaceae</taxon>
        <taxon>Bacterioplanoides</taxon>
    </lineage>
</organism>
<protein>
    <submittedName>
        <fullName evidence="2">Carboxymuconolactone decarboxylase family protein</fullName>
    </submittedName>
</protein>
<comment type="caution">
    <text evidence="2">The sequence shown here is derived from an EMBL/GenBank/DDBJ whole genome shotgun (WGS) entry which is preliminary data.</text>
</comment>
<evidence type="ECO:0000259" key="1">
    <source>
        <dbReference type="Pfam" id="PF02627"/>
    </source>
</evidence>
<gene>
    <name evidence="2" type="ORF">ACFOMG_11070</name>
</gene>
<dbReference type="NCBIfam" id="TIGR00778">
    <property type="entry name" value="ahpD_dom"/>
    <property type="match status" value="1"/>
</dbReference>
<dbReference type="Proteomes" id="UP001595722">
    <property type="component" value="Unassembled WGS sequence"/>
</dbReference>
<dbReference type="PANTHER" id="PTHR34846:SF10">
    <property type="entry name" value="CYTOPLASMIC PROTEIN"/>
    <property type="match status" value="1"/>
</dbReference>
<dbReference type="InterPro" id="IPR029032">
    <property type="entry name" value="AhpD-like"/>
</dbReference>
<dbReference type="InterPro" id="IPR004675">
    <property type="entry name" value="AhpD_core"/>
</dbReference>
<accession>A0ABV7VSV8</accession>
<proteinExistence type="predicted"/>
<reference evidence="3" key="1">
    <citation type="journal article" date="2019" name="Int. J. Syst. Evol. Microbiol.">
        <title>The Global Catalogue of Microorganisms (GCM) 10K type strain sequencing project: providing services to taxonomists for standard genome sequencing and annotation.</title>
        <authorList>
            <consortium name="The Broad Institute Genomics Platform"/>
            <consortium name="The Broad Institute Genome Sequencing Center for Infectious Disease"/>
            <person name="Wu L."/>
            <person name="Ma J."/>
        </authorList>
    </citation>
    <scope>NUCLEOTIDE SEQUENCE [LARGE SCALE GENOMIC DNA]</scope>
    <source>
        <strain evidence="3">KCTC 42424</strain>
    </source>
</reference>
<dbReference type="PANTHER" id="PTHR34846">
    <property type="entry name" value="4-CARBOXYMUCONOLACTONE DECARBOXYLASE FAMILY PROTEIN (AFU_ORTHOLOGUE AFUA_6G11590)"/>
    <property type="match status" value="1"/>
</dbReference>
<keyword evidence="3" id="KW-1185">Reference proteome</keyword>
<dbReference type="Gene3D" id="1.20.1290.10">
    <property type="entry name" value="AhpD-like"/>
    <property type="match status" value="1"/>
</dbReference>